<dbReference type="Gene3D" id="3.30.70.1070">
    <property type="entry name" value="Sporulation related repeat"/>
    <property type="match status" value="1"/>
</dbReference>
<protein>
    <submittedName>
        <fullName evidence="4">Sporulation related domain-containing protein</fullName>
    </submittedName>
</protein>
<evidence type="ECO:0000256" key="2">
    <source>
        <dbReference type="SAM" id="SignalP"/>
    </source>
</evidence>
<keyword evidence="5" id="KW-1185">Reference proteome</keyword>
<feature type="chain" id="PRO_5011460314" evidence="2">
    <location>
        <begin position="19"/>
        <end position="326"/>
    </location>
</feature>
<evidence type="ECO:0000313" key="4">
    <source>
        <dbReference type="EMBL" id="SCY60652.1"/>
    </source>
</evidence>
<dbReference type="RefSeq" id="WP_090743547.1">
    <property type="nucleotide sequence ID" value="NZ_FMVT01000006.1"/>
</dbReference>
<evidence type="ECO:0000313" key="5">
    <source>
        <dbReference type="Proteomes" id="UP000199502"/>
    </source>
</evidence>
<proteinExistence type="predicted"/>
<evidence type="ECO:0000256" key="1">
    <source>
        <dbReference type="SAM" id="MobiDB-lite"/>
    </source>
</evidence>
<dbReference type="SUPFAM" id="SSF110997">
    <property type="entry name" value="Sporulation related repeat"/>
    <property type="match status" value="1"/>
</dbReference>
<name>A0A1G5H9T0_9RHOB</name>
<feature type="signal peptide" evidence="2">
    <location>
        <begin position="1"/>
        <end position="18"/>
    </location>
</feature>
<dbReference type="AlphaFoldDB" id="A0A1G5H9T0"/>
<dbReference type="InterPro" id="IPR036680">
    <property type="entry name" value="SPOR-like_sf"/>
</dbReference>
<dbReference type="GO" id="GO:0042834">
    <property type="term" value="F:peptidoglycan binding"/>
    <property type="evidence" value="ECO:0007669"/>
    <property type="project" value="InterPro"/>
</dbReference>
<sequence length="326" mass="33371">MTRLWQLLFLCAAGPALAAPVPPPPADFAGAQYIDGQGCVFTRTGDGWSPRPDPAGGQLCGFPPSLDVRRLDPDTVDVLPPLNPPPPADPAAILAERLAEELRRADIDGQTLAPPDLPKGRPDPMLTELSTMVEASGAVTSSLATLTGAPSDICLRMGYRMEPLPDGQRDPTGLCPGLRPPTPEPRHSVGAAQRVAASDPVSPATPAAAEATSQPARPARARPAAAPAPARPAAVRPAAPAPAREAAQQDVEMIPASARFVQIGSFTEAAAADAAIRALTAQGLPAARGKSSAGIAVMAGPFADRRSLIAALSRLRAGGWPGATAR</sequence>
<dbReference type="Proteomes" id="UP000199502">
    <property type="component" value="Unassembled WGS sequence"/>
</dbReference>
<organism evidence="4 5">
    <name type="scientific">Paracoccus tibetensis</name>
    <dbReference type="NCBI Taxonomy" id="336292"/>
    <lineage>
        <taxon>Bacteria</taxon>
        <taxon>Pseudomonadati</taxon>
        <taxon>Pseudomonadota</taxon>
        <taxon>Alphaproteobacteria</taxon>
        <taxon>Rhodobacterales</taxon>
        <taxon>Paracoccaceae</taxon>
        <taxon>Paracoccus</taxon>
    </lineage>
</organism>
<feature type="region of interest" description="Disordered" evidence="1">
    <location>
        <begin position="164"/>
        <end position="249"/>
    </location>
</feature>
<dbReference type="EMBL" id="FMVT01000006">
    <property type="protein sequence ID" value="SCY60652.1"/>
    <property type="molecule type" value="Genomic_DNA"/>
</dbReference>
<feature type="domain" description="SPOR" evidence="3">
    <location>
        <begin position="253"/>
        <end position="326"/>
    </location>
</feature>
<dbReference type="InterPro" id="IPR007730">
    <property type="entry name" value="SPOR-like_dom"/>
</dbReference>
<evidence type="ECO:0000259" key="3">
    <source>
        <dbReference type="PROSITE" id="PS51724"/>
    </source>
</evidence>
<dbReference type="STRING" id="336292.SAMN05660710_02070"/>
<gene>
    <name evidence="4" type="ORF">SAMN05660710_02070</name>
</gene>
<dbReference type="Pfam" id="PF05036">
    <property type="entry name" value="SPOR"/>
    <property type="match status" value="1"/>
</dbReference>
<dbReference type="OrthoDB" id="7843142at2"/>
<reference evidence="4 5" key="1">
    <citation type="submission" date="2016-10" db="EMBL/GenBank/DDBJ databases">
        <authorList>
            <person name="de Groot N.N."/>
        </authorList>
    </citation>
    <scope>NUCLEOTIDE SEQUENCE [LARGE SCALE GENOMIC DNA]</scope>
    <source>
        <strain evidence="4 5">CGMCC 1.8925</strain>
    </source>
</reference>
<feature type="compositionally biased region" description="Low complexity" evidence="1">
    <location>
        <begin position="200"/>
        <end position="246"/>
    </location>
</feature>
<dbReference type="PROSITE" id="PS51724">
    <property type="entry name" value="SPOR"/>
    <property type="match status" value="1"/>
</dbReference>
<accession>A0A1G5H9T0</accession>
<keyword evidence="2" id="KW-0732">Signal</keyword>